<feature type="domain" description="DUF3347" evidence="2">
    <location>
        <begin position="26"/>
        <end position="103"/>
    </location>
</feature>
<keyword evidence="4" id="KW-1185">Reference proteome</keyword>
<organism evidence="3 4">
    <name type="scientific">Paenimyroides ummariense</name>
    <dbReference type="NCBI Taxonomy" id="913024"/>
    <lineage>
        <taxon>Bacteria</taxon>
        <taxon>Pseudomonadati</taxon>
        <taxon>Bacteroidota</taxon>
        <taxon>Flavobacteriia</taxon>
        <taxon>Flavobacteriales</taxon>
        <taxon>Flavobacteriaceae</taxon>
        <taxon>Paenimyroides</taxon>
    </lineage>
</organism>
<feature type="chain" id="PRO_5011447700" description="DUF3347 domain-containing protein" evidence="1">
    <location>
        <begin position="20"/>
        <end position="147"/>
    </location>
</feature>
<dbReference type="EMBL" id="FOVI01000005">
    <property type="protein sequence ID" value="SFN44553.1"/>
    <property type="molecule type" value="Genomic_DNA"/>
</dbReference>
<evidence type="ECO:0000259" key="2">
    <source>
        <dbReference type="Pfam" id="PF11827"/>
    </source>
</evidence>
<feature type="signal peptide" evidence="1">
    <location>
        <begin position="1"/>
        <end position="19"/>
    </location>
</feature>
<evidence type="ECO:0000256" key="1">
    <source>
        <dbReference type="SAM" id="SignalP"/>
    </source>
</evidence>
<proteinExistence type="predicted"/>
<dbReference type="Proteomes" id="UP000199036">
    <property type="component" value="Unassembled WGS sequence"/>
</dbReference>
<dbReference type="STRING" id="913024.SAMN05421741_105143"/>
<reference evidence="4" key="1">
    <citation type="submission" date="2016-10" db="EMBL/GenBank/DDBJ databases">
        <authorList>
            <person name="Varghese N."/>
            <person name="Submissions S."/>
        </authorList>
    </citation>
    <scope>NUCLEOTIDE SEQUENCE [LARGE SCALE GENOMIC DNA]</scope>
    <source>
        <strain evidence="4">DS-12</strain>
    </source>
</reference>
<sequence length="147" mass="16148">MKNLIVAMTVMLFGVSAYAQNTGNLLNNYISVKNALVSSDSKAASTAITALNEAVKSEGNFAQKAELQKATDKLSKAGNNLEKQRAAFNDVSTVLWKLVKGSDKVTQPVYYQYCPMKKAYWLSKEKEIKNPYYGSSMLTCGKVAETK</sequence>
<evidence type="ECO:0000313" key="3">
    <source>
        <dbReference type="EMBL" id="SFN44553.1"/>
    </source>
</evidence>
<dbReference type="Pfam" id="PF11827">
    <property type="entry name" value="DUF3347"/>
    <property type="match status" value="1"/>
</dbReference>
<keyword evidence="1" id="KW-0732">Signal</keyword>
<gene>
    <name evidence="3" type="ORF">SAMN05421741_105143</name>
</gene>
<dbReference type="AlphaFoldDB" id="A0A1I4Z3B8"/>
<dbReference type="RefSeq" id="WP_091520433.1">
    <property type="nucleotide sequence ID" value="NZ_FOVI01000005.1"/>
</dbReference>
<protein>
    <recommendedName>
        <fullName evidence="2">DUF3347 domain-containing protein</fullName>
    </recommendedName>
</protein>
<dbReference type="InterPro" id="IPR021782">
    <property type="entry name" value="DUF3347"/>
</dbReference>
<name>A0A1I4Z3B8_9FLAO</name>
<accession>A0A1I4Z3B8</accession>
<evidence type="ECO:0000313" key="4">
    <source>
        <dbReference type="Proteomes" id="UP000199036"/>
    </source>
</evidence>
<dbReference type="OrthoDB" id="5513217at2"/>